<dbReference type="EMBL" id="CAKOFQ010007716">
    <property type="protein sequence ID" value="CAH2006917.1"/>
    <property type="molecule type" value="Genomic_DNA"/>
</dbReference>
<evidence type="ECO:0000313" key="2">
    <source>
        <dbReference type="Proteomes" id="UP001152888"/>
    </source>
</evidence>
<proteinExistence type="predicted"/>
<dbReference type="AlphaFoldDB" id="A0A9P0M6X6"/>
<gene>
    <name evidence="1" type="ORF">ACAOBT_LOCUS29378</name>
</gene>
<evidence type="ECO:0000313" key="1">
    <source>
        <dbReference type="EMBL" id="CAH2006917.1"/>
    </source>
</evidence>
<sequence length="109" mass="12579">SDLKYKLVGASCEDVHQALSPDKWLSVAEVHKRLTTAILATSSDIRLMCVEMLNQLQGRDKELAEMLSGIKAFIKKLELWEENLIHGIFLIFQNRYLKVHRNHMTVNIM</sequence>
<keyword evidence="2" id="KW-1185">Reference proteome</keyword>
<accession>A0A9P0M6X6</accession>
<feature type="non-terminal residue" evidence="1">
    <location>
        <position position="109"/>
    </location>
</feature>
<name>A0A9P0M6X6_ACAOB</name>
<comment type="caution">
    <text evidence="1">The sequence shown here is derived from an EMBL/GenBank/DDBJ whole genome shotgun (WGS) entry which is preliminary data.</text>
</comment>
<dbReference type="Proteomes" id="UP001152888">
    <property type="component" value="Unassembled WGS sequence"/>
</dbReference>
<reference evidence="1" key="1">
    <citation type="submission" date="2022-03" db="EMBL/GenBank/DDBJ databases">
        <authorList>
            <person name="Sayadi A."/>
        </authorList>
    </citation>
    <scope>NUCLEOTIDE SEQUENCE</scope>
</reference>
<protein>
    <submittedName>
        <fullName evidence="1">Uncharacterized protein</fullName>
    </submittedName>
</protein>
<organism evidence="1 2">
    <name type="scientific">Acanthoscelides obtectus</name>
    <name type="common">Bean weevil</name>
    <name type="synonym">Bruchus obtectus</name>
    <dbReference type="NCBI Taxonomy" id="200917"/>
    <lineage>
        <taxon>Eukaryota</taxon>
        <taxon>Metazoa</taxon>
        <taxon>Ecdysozoa</taxon>
        <taxon>Arthropoda</taxon>
        <taxon>Hexapoda</taxon>
        <taxon>Insecta</taxon>
        <taxon>Pterygota</taxon>
        <taxon>Neoptera</taxon>
        <taxon>Endopterygota</taxon>
        <taxon>Coleoptera</taxon>
        <taxon>Polyphaga</taxon>
        <taxon>Cucujiformia</taxon>
        <taxon>Chrysomeloidea</taxon>
        <taxon>Chrysomelidae</taxon>
        <taxon>Bruchinae</taxon>
        <taxon>Bruchini</taxon>
        <taxon>Acanthoscelides</taxon>
    </lineage>
</organism>